<reference evidence="2" key="2">
    <citation type="journal article" date="2023" name="IMA Fungus">
        <title>Comparative genomic study of the Penicillium genus elucidates a diverse pangenome and 15 lateral gene transfer events.</title>
        <authorList>
            <person name="Petersen C."/>
            <person name="Sorensen T."/>
            <person name="Nielsen M.R."/>
            <person name="Sondergaard T.E."/>
            <person name="Sorensen J.L."/>
            <person name="Fitzpatrick D.A."/>
            <person name="Frisvad J.C."/>
            <person name="Nielsen K.L."/>
        </authorList>
    </citation>
    <scope>NUCLEOTIDE SEQUENCE</scope>
    <source>
        <strain evidence="2">IBT 21917</strain>
    </source>
</reference>
<evidence type="ECO:0000313" key="3">
    <source>
        <dbReference type="Proteomes" id="UP001146351"/>
    </source>
</evidence>
<feature type="transmembrane region" description="Helical" evidence="1">
    <location>
        <begin position="22"/>
        <end position="42"/>
    </location>
</feature>
<dbReference type="PANTHER" id="PTHR43272">
    <property type="entry name" value="LONG-CHAIN-FATTY-ACID--COA LIGASE"/>
    <property type="match status" value="1"/>
</dbReference>
<dbReference type="GO" id="GO:0016020">
    <property type="term" value="C:membrane"/>
    <property type="evidence" value="ECO:0007669"/>
    <property type="project" value="TreeGrafter"/>
</dbReference>
<dbReference type="InterPro" id="IPR042099">
    <property type="entry name" value="ANL_N_sf"/>
</dbReference>
<dbReference type="EMBL" id="JAPQKO010000001">
    <property type="protein sequence ID" value="KAJ5182555.1"/>
    <property type="molecule type" value="Genomic_DNA"/>
</dbReference>
<proteinExistence type="predicted"/>
<comment type="caution">
    <text evidence="2">The sequence shown here is derived from an EMBL/GenBank/DDBJ whole genome shotgun (WGS) entry which is preliminary data.</text>
</comment>
<dbReference type="PANTHER" id="PTHR43272:SF11">
    <property type="entry name" value="AMP-DEPENDENT SYNTHETASE_LIGASE DOMAIN-CONTAINING PROTEIN"/>
    <property type="match status" value="1"/>
</dbReference>
<keyword evidence="3" id="KW-1185">Reference proteome</keyword>
<keyword evidence="1" id="KW-0472">Membrane</keyword>
<dbReference type="GO" id="GO:0005783">
    <property type="term" value="C:endoplasmic reticulum"/>
    <property type="evidence" value="ECO:0007669"/>
    <property type="project" value="TreeGrafter"/>
</dbReference>
<evidence type="ECO:0008006" key="4">
    <source>
        <dbReference type="Google" id="ProtNLM"/>
    </source>
</evidence>
<dbReference type="AlphaFoldDB" id="A0A9W9IPX3"/>
<dbReference type="SUPFAM" id="SSF56801">
    <property type="entry name" value="Acetyl-CoA synthetase-like"/>
    <property type="match status" value="1"/>
</dbReference>
<reference evidence="2" key="1">
    <citation type="submission" date="2022-11" db="EMBL/GenBank/DDBJ databases">
        <authorList>
            <person name="Petersen C."/>
        </authorList>
    </citation>
    <scope>NUCLEOTIDE SEQUENCE</scope>
    <source>
        <strain evidence="2">IBT 21917</strain>
    </source>
</reference>
<name>A0A9W9IPX3_9EURO</name>
<dbReference type="GO" id="GO:0004467">
    <property type="term" value="F:long-chain fatty acid-CoA ligase activity"/>
    <property type="evidence" value="ECO:0007669"/>
    <property type="project" value="TreeGrafter"/>
</dbReference>
<keyword evidence="1" id="KW-0812">Transmembrane</keyword>
<dbReference type="Proteomes" id="UP001146351">
    <property type="component" value="Unassembled WGS sequence"/>
</dbReference>
<sequence length="565" mass="60969">MAEQTNLLERLDAVVADVLADWNIYTTIFATLLAVFTIYSVVSTADPDIHPFLLARQSTPSPIRQSGESATYRSLQTPHGFPLRSGLGVKDPDAPKWTAGRRGDLRDIWKNALRGSLKPDGSAGKQGKIYTLLGKKAIEHSLSQITQEINVIGRHLQKSEVKTVAVCLTDSIEHLATIFAGAFYGFKTVIVPHNLPAETLAAHLQSANVDALVAEAGSLDLSLVTEGNKQLTHVLWVAKYGNRHMDWHEVPENVKGKLNVEVWHELVEEGKDLAGLDVPEYDPSTPAPAVNTVWPSSSKSGHFIDFQQENLVAAVAGLGTALPHNQRIVPSDIVLSIDSLSRSYPLCQILNALYSNASIALNSVAGESVDFALATVGVSPTVIVASSRTMSDYHDNVMKPHIGMVSSFGRWVQTRTLDSGNMPSKNFFSQLARVGPTAELSLDNLRLLCISHRIDADSSVRLTSEQLTDLRVFTDSRIVYALTGPGIAGAITQTNAFDYRRVDGPSHFGPPVSSTEITLTGISEDEASHNQPEGQIRVSGPAVVGGKTTLPSHGRIAADNTLDLS</sequence>
<evidence type="ECO:0000313" key="2">
    <source>
        <dbReference type="EMBL" id="KAJ5182555.1"/>
    </source>
</evidence>
<dbReference type="OrthoDB" id="4138492at2759"/>
<accession>A0A9W9IPX3</accession>
<organism evidence="2 3">
    <name type="scientific">Penicillium capsulatum</name>
    <dbReference type="NCBI Taxonomy" id="69766"/>
    <lineage>
        <taxon>Eukaryota</taxon>
        <taxon>Fungi</taxon>
        <taxon>Dikarya</taxon>
        <taxon>Ascomycota</taxon>
        <taxon>Pezizomycotina</taxon>
        <taxon>Eurotiomycetes</taxon>
        <taxon>Eurotiomycetidae</taxon>
        <taxon>Eurotiales</taxon>
        <taxon>Aspergillaceae</taxon>
        <taxon>Penicillium</taxon>
    </lineage>
</organism>
<gene>
    <name evidence="2" type="ORF">N7492_000171</name>
</gene>
<evidence type="ECO:0000256" key="1">
    <source>
        <dbReference type="SAM" id="Phobius"/>
    </source>
</evidence>
<protein>
    <recommendedName>
        <fullName evidence="4">AMP-dependent synthetase/ligase domain-containing protein</fullName>
    </recommendedName>
</protein>
<keyword evidence="1" id="KW-1133">Transmembrane helix</keyword>
<dbReference type="Gene3D" id="3.40.50.12780">
    <property type="entry name" value="N-terminal domain of ligase-like"/>
    <property type="match status" value="1"/>
</dbReference>